<dbReference type="SUPFAM" id="SSF51430">
    <property type="entry name" value="NAD(P)-linked oxidoreductase"/>
    <property type="match status" value="1"/>
</dbReference>
<dbReference type="PANTHER" id="PTHR43312">
    <property type="entry name" value="D-THREO-ALDOSE 1-DEHYDROGENASE"/>
    <property type="match status" value="1"/>
</dbReference>
<dbReference type="PANTHER" id="PTHR43312:SF1">
    <property type="entry name" value="NADP-DEPENDENT OXIDOREDUCTASE DOMAIN-CONTAINING PROTEIN"/>
    <property type="match status" value="1"/>
</dbReference>
<dbReference type="PRINTS" id="PR00069">
    <property type="entry name" value="ALDKETRDTASE"/>
</dbReference>
<dbReference type="EMBL" id="JRHC01000001">
    <property type="protein sequence ID" value="KJF44289.1"/>
    <property type="molecule type" value="Genomic_DNA"/>
</dbReference>
<dbReference type="Proteomes" id="UP000032544">
    <property type="component" value="Unassembled WGS sequence"/>
</dbReference>
<dbReference type="InterPro" id="IPR020471">
    <property type="entry name" value="AKR"/>
</dbReference>
<comment type="caution">
    <text evidence="2">The sequence shown here is derived from an EMBL/GenBank/DDBJ whole genome shotgun (WGS) entry which is preliminary data.</text>
</comment>
<name>A0A0D8JC50_9BACT</name>
<dbReference type="GO" id="GO:0016491">
    <property type="term" value="F:oxidoreductase activity"/>
    <property type="evidence" value="ECO:0007669"/>
    <property type="project" value="InterPro"/>
</dbReference>
<feature type="domain" description="NADP-dependent oxidoreductase" evidence="1">
    <location>
        <begin position="16"/>
        <end position="206"/>
    </location>
</feature>
<keyword evidence="3" id="KW-1185">Reference proteome</keyword>
<gene>
    <name evidence="2" type="ORF">LH29_01885</name>
</gene>
<evidence type="ECO:0000313" key="3">
    <source>
        <dbReference type="Proteomes" id="UP000032544"/>
    </source>
</evidence>
<dbReference type="STRING" id="1544798.LH29_01885"/>
<dbReference type="InterPro" id="IPR036812">
    <property type="entry name" value="NAD(P)_OxRdtase_dom_sf"/>
</dbReference>
<dbReference type="InterPro" id="IPR053135">
    <property type="entry name" value="AKR2_Oxidoreductase"/>
</dbReference>
<proteinExistence type="predicted"/>
<dbReference type="Pfam" id="PF00248">
    <property type="entry name" value="Aldo_ket_red"/>
    <property type="match status" value="1"/>
</dbReference>
<dbReference type="AlphaFoldDB" id="A0A0D8JC50"/>
<organism evidence="2 3">
    <name type="scientific">Draconibacterium sediminis</name>
    <dbReference type="NCBI Taxonomy" id="1544798"/>
    <lineage>
        <taxon>Bacteria</taxon>
        <taxon>Pseudomonadati</taxon>
        <taxon>Bacteroidota</taxon>
        <taxon>Bacteroidia</taxon>
        <taxon>Marinilabiliales</taxon>
        <taxon>Prolixibacteraceae</taxon>
        <taxon>Draconibacterium</taxon>
    </lineage>
</organism>
<dbReference type="InterPro" id="IPR023210">
    <property type="entry name" value="NADP_OxRdtase_dom"/>
</dbReference>
<dbReference type="Gene3D" id="3.20.20.100">
    <property type="entry name" value="NADP-dependent oxidoreductase domain"/>
    <property type="match status" value="1"/>
</dbReference>
<sequence length="282" mass="31695">MPKRKLGKTNEELSIIGFGGIMLNDNPQEFANELVAKAFDLGVNYFDVAPKYGNAEERLGPALKPYRKNTFLACKTRQRDAAGAQKDLDNSLRKLQTDYFDLYQLHELTTDEEVQTAFGKKGALETLVKAKRDGKIKHIGFSAHSVKAALFALKNFDFDSILFPINFACWNAGDFGPQVYAEAEKQGIGILALKAMALTTFGKKEDLIFKNCWYKPIDDEKVMKLALRYTLSKKVTAAIPPGEYTLFLKALEFMQDFNPIDEEETKELLALAKTTKPVFMHG</sequence>
<accession>A0A0D8JC50</accession>
<reference evidence="2 3" key="1">
    <citation type="submission" date="2014-09" db="EMBL/GenBank/DDBJ databases">
        <title>Draft Genome Sequence of Draconibacterium sp. JN14CK-3.</title>
        <authorList>
            <person name="Dong C."/>
            <person name="Lai Q."/>
            <person name="Shao Z."/>
        </authorList>
    </citation>
    <scope>NUCLEOTIDE SEQUENCE [LARGE SCALE GENOMIC DNA]</scope>
    <source>
        <strain evidence="2 3">JN14CK-3</strain>
    </source>
</reference>
<protein>
    <submittedName>
        <fullName evidence="2">Oxidoreductase</fullName>
    </submittedName>
</protein>
<evidence type="ECO:0000313" key="2">
    <source>
        <dbReference type="EMBL" id="KJF44289.1"/>
    </source>
</evidence>
<dbReference type="CDD" id="cd19100">
    <property type="entry name" value="AKR_unchar"/>
    <property type="match status" value="1"/>
</dbReference>
<evidence type="ECO:0000259" key="1">
    <source>
        <dbReference type="Pfam" id="PF00248"/>
    </source>
</evidence>